<dbReference type="SUPFAM" id="SSF46689">
    <property type="entry name" value="Homeodomain-like"/>
    <property type="match status" value="2"/>
</dbReference>
<dbReference type="EMBL" id="CP030918">
    <property type="protein sequence ID" value="AXC48835.1"/>
    <property type="molecule type" value="Genomic_DNA"/>
</dbReference>
<dbReference type="PANTHER" id="PTHR43130">
    <property type="entry name" value="ARAC-FAMILY TRANSCRIPTIONAL REGULATOR"/>
    <property type="match status" value="1"/>
</dbReference>
<evidence type="ECO:0000313" key="6">
    <source>
        <dbReference type="Proteomes" id="UP000252023"/>
    </source>
</evidence>
<organism evidence="5 6">
    <name type="scientific">Paracoccus suum</name>
    <dbReference type="NCBI Taxonomy" id="2259340"/>
    <lineage>
        <taxon>Bacteria</taxon>
        <taxon>Pseudomonadati</taxon>
        <taxon>Pseudomonadota</taxon>
        <taxon>Alphaproteobacteria</taxon>
        <taxon>Rhodobacterales</taxon>
        <taxon>Paracoccaceae</taxon>
        <taxon>Paracoccus</taxon>
    </lineage>
</organism>
<dbReference type="GO" id="GO:0043565">
    <property type="term" value="F:sequence-specific DNA binding"/>
    <property type="evidence" value="ECO:0007669"/>
    <property type="project" value="InterPro"/>
</dbReference>
<evidence type="ECO:0000313" key="5">
    <source>
        <dbReference type="EMBL" id="AXC48835.1"/>
    </source>
</evidence>
<dbReference type="PROSITE" id="PS01124">
    <property type="entry name" value="HTH_ARAC_FAMILY_2"/>
    <property type="match status" value="1"/>
</dbReference>
<dbReference type="Gene3D" id="3.40.50.880">
    <property type="match status" value="1"/>
</dbReference>
<dbReference type="Pfam" id="PF01965">
    <property type="entry name" value="DJ-1_PfpI"/>
    <property type="match status" value="1"/>
</dbReference>
<dbReference type="PROSITE" id="PS00041">
    <property type="entry name" value="HTH_ARAC_FAMILY_1"/>
    <property type="match status" value="1"/>
</dbReference>
<dbReference type="InterPro" id="IPR018062">
    <property type="entry name" value="HTH_AraC-typ_CS"/>
</dbReference>
<dbReference type="CDD" id="cd03136">
    <property type="entry name" value="GATase1_AraC_ArgR_like"/>
    <property type="match status" value="1"/>
</dbReference>
<dbReference type="AlphaFoldDB" id="A0A344PHI0"/>
<dbReference type="KEGG" id="pars:DRW48_03235"/>
<evidence type="ECO:0000259" key="4">
    <source>
        <dbReference type="PROSITE" id="PS01124"/>
    </source>
</evidence>
<keyword evidence="2" id="KW-0238">DNA-binding</keyword>
<dbReference type="GO" id="GO:0003700">
    <property type="term" value="F:DNA-binding transcription factor activity"/>
    <property type="evidence" value="ECO:0007669"/>
    <property type="project" value="InterPro"/>
</dbReference>
<dbReference type="Proteomes" id="UP000252023">
    <property type="component" value="Chromosome"/>
</dbReference>
<keyword evidence="1" id="KW-0805">Transcription regulation</keyword>
<dbReference type="PANTHER" id="PTHR43130:SF3">
    <property type="entry name" value="HTH-TYPE TRANSCRIPTIONAL REGULATOR RV1931C"/>
    <property type="match status" value="1"/>
</dbReference>
<gene>
    <name evidence="5" type="ORF">DRW48_03235</name>
</gene>
<dbReference type="InterPro" id="IPR052158">
    <property type="entry name" value="INH-QAR"/>
</dbReference>
<dbReference type="SUPFAM" id="SSF52317">
    <property type="entry name" value="Class I glutamine amidotransferase-like"/>
    <property type="match status" value="1"/>
</dbReference>
<protein>
    <submittedName>
        <fullName evidence="5">GlxA family transcriptional regulator</fullName>
    </submittedName>
</protein>
<evidence type="ECO:0000256" key="2">
    <source>
        <dbReference type="ARBA" id="ARBA00023125"/>
    </source>
</evidence>
<feature type="domain" description="HTH araC/xylS-type" evidence="4">
    <location>
        <begin position="244"/>
        <end position="342"/>
    </location>
</feature>
<dbReference type="InterPro" id="IPR029062">
    <property type="entry name" value="Class_I_gatase-like"/>
</dbReference>
<keyword evidence="6" id="KW-1185">Reference proteome</keyword>
<dbReference type="InterPro" id="IPR002818">
    <property type="entry name" value="DJ-1/PfpI"/>
</dbReference>
<keyword evidence="3" id="KW-0804">Transcription</keyword>
<dbReference type="SMART" id="SM00342">
    <property type="entry name" value="HTH_ARAC"/>
    <property type="match status" value="1"/>
</dbReference>
<dbReference type="InterPro" id="IPR009057">
    <property type="entry name" value="Homeodomain-like_sf"/>
</dbReference>
<dbReference type="InterPro" id="IPR018060">
    <property type="entry name" value="HTH_AraC"/>
</dbReference>
<evidence type="ECO:0000256" key="1">
    <source>
        <dbReference type="ARBA" id="ARBA00023015"/>
    </source>
</evidence>
<dbReference type="Gene3D" id="1.10.10.60">
    <property type="entry name" value="Homeodomain-like"/>
    <property type="match status" value="1"/>
</dbReference>
<evidence type="ECO:0000256" key="3">
    <source>
        <dbReference type="ARBA" id="ARBA00023163"/>
    </source>
</evidence>
<sequence length="345" mass="37033">MPGSRPKGQAASWGSGRKAARTGVIFQPNTAPLDVTVLVLPEASLMSLAATVDPMRAANRITGGTPYRWRVVSMDGQPVATSGGLMVQVDAAFQPAQDCDLLLVVAAFNAARHATAPTLAAVRQGARRARMVGGVESGSWVLALAGLLDGRAATTHWEDLEDFAARFPQIKVLPDRWVVDGSVVTTGAAAPALDFMLALIRARQGIGAAMNVASLYVYDEVRLPTDAQPLVSLGRIDCLDRRVARAIRLMEEHVDTPRTVGAIATEIGCSSRTLELLFREAVKTSPADYYASLRLQVARRMIVDTDLSMVEIAIRTGFSSISALSRAYRRRFGHPPTAARRALQS</sequence>
<name>A0A344PHI0_9RHOB</name>
<dbReference type="OrthoDB" id="9793400at2"/>
<accession>A0A344PHI0</accession>
<dbReference type="Pfam" id="PF12833">
    <property type="entry name" value="HTH_18"/>
    <property type="match status" value="1"/>
</dbReference>
<reference evidence="6" key="1">
    <citation type="submission" date="2018-07" db="EMBL/GenBank/DDBJ databases">
        <title>Genome sequencing of Paracoccus sp. SC2-6.</title>
        <authorList>
            <person name="Heo J."/>
            <person name="Kim S.-J."/>
            <person name="Kwon S.-W."/>
        </authorList>
    </citation>
    <scope>NUCLEOTIDE SEQUENCE [LARGE SCALE GENOMIC DNA]</scope>
    <source>
        <strain evidence="6">SC2-6</strain>
    </source>
</reference>
<proteinExistence type="predicted"/>